<reference evidence="1 2" key="1">
    <citation type="journal article" date="2019" name="Int. J. Syst. Evol. Microbiol.">
        <title>The Global Catalogue of Microorganisms (GCM) 10K type strain sequencing project: providing services to taxonomists for standard genome sequencing and annotation.</title>
        <authorList>
            <consortium name="The Broad Institute Genomics Platform"/>
            <consortium name="The Broad Institute Genome Sequencing Center for Infectious Disease"/>
            <person name="Wu L."/>
            <person name="Ma J."/>
        </authorList>
    </citation>
    <scope>NUCLEOTIDE SEQUENCE [LARGE SCALE GENOMIC DNA]</scope>
    <source>
        <strain evidence="1 2">JCM 9933</strain>
    </source>
</reference>
<dbReference type="RefSeq" id="WP_343898204.1">
    <property type="nucleotide sequence ID" value="NZ_BAAAFZ010000116.1"/>
</dbReference>
<sequence length="46" mass="4287">MTRAAFSPFLAIAPAASAARDRVRTPPGGVVGGCGSAISGGGAGTV</sequence>
<proteinExistence type="predicted"/>
<evidence type="ECO:0000313" key="2">
    <source>
        <dbReference type="Proteomes" id="UP001501588"/>
    </source>
</evidence>
<dbReference type="Proteomes" id="UP001501588">
    <property type="component" value="Unassembled WGS sequence"/>
</dbReference>
<name>A0ABN1GA10_9PROT</name>
<accession>A0ABN1GA10</accession>
<comment type="caution">
    <text evidence="1">The sequence shown here is derived from an EMBL/GenBank/DDBJ whole genome shotgun (WGS) entry which is preliminary data.</text>
</comment>
<organism evidence="1 2">
    <name type="scientific">Craurococcus roseus</name>
    <dbReference type="NCBI Taxonomy" id="77585"/>
    <lineage>
        <taxon>Bacteria</taxon>
        <taxon>Pseudomonadati</taxon>
        <taxon>Pseudomonadota</taxon>
        <taxon>Alphaproteobacteria</taxon>
        <taxon>Acetobacterales</taxon>
        <taxon>Acetobacteraceae</taxon>
        <taxon>Craurococcus</taxon>
    </lineage>
</organism>
<keyword evidence="2" id="KW-1185">Reference proteome</keyword>
<gene>
    <name evidence="1" type="ORF">GCM10009416_50130</name>
</gene>
<protein>
    <submittedName>
        <fullName evidence="1">Uncharacterized protein</fullName>
    </submittedName>
</protein>
<evidence type="ECO:0000313" key="1">
    <source>
        <dbReference type="EMBL" id="GAA0607078.1"/>
    </source>
</evidence>
<dbReference type="EMBL" id="BAAAFZ010000116">
    <property type="protein sequence ID" value="GAA0607078.1"/>
    <property type="molecule type" value="Genomic_DNA"/>
</dbReference>